<dbReference type="InterPro" id="IPR025202">
    <property type="entry name" value="PLD-like_dom"/>
</dbReference>
<dbReference type="OrthoDB" id="278324at2"/>
<dbReference type="AlphaFoldDB" id="A0A2S9XYC7"/>
<comment type="caution">
    <text evidence="2">The sequence shown here is derived from an EMBL/GenBank/DDBJ whole genome shotgun (WGS) entry which is preliminary data.</text>
</comment>
<dbReference type="GO" id="GO:0006793">
    <property type="term" value="P:phosphorus metabolic process"/>
    <property type="evidence" value="ECO:0007669"/>
    <property type="project" value="UniProtKB-ARBA"/>
</dbReference>
<evidence type="ECO:0000313" key="3">
    <source>
        <dbReference type="Proteomes" id="UP000237968"/>
    </source>
</evidence>
<organism evidence="2 3">
    <name type="scientific">Enhygromyxa salina</name>
    <dbReference type="NCBI Taxonomy" id="215803"/>
    <lineage>
        <taxon>Bacteria</taxon>
        <taxon>Pseudomonadati</taxon>
        <taxon>Myxococcota</taxon>
        <taxon>Polyangia</taxon>
        <taxon>Nannocystales</taxon>
        <taxon>Nannocystaceae</taxon>
        <taxon>Enhygromyxa</taxon>
    </lineage>
</organism>
<keyword evidence="2" id="KW-0808">Transferase</keyword>
<dbReference type="InterPro" id="IPR047955">
    <property type="entry name" value="DrmC-like"/>
</dbReference>
<proteinExistence type="predicted"/>
<dbReference type="Gene3D" id="3.30.870.10">
    <property type="entry name" value="Endonuclease Chain A"/>
    <property type="match status" value="1"/>
</dbReference>
<dbReference type="Proteomes" id="UP000237968">
    <property type="component" value="Unassembled WGS sequence"/>
</dbReference>
<dbReference type="EMBL" id="PVNK01000148">
    <property type="protein sequence ID" value="PRP97856.1"/>
    <property type="molecule type" value="Genomic_DNA"/>
</dbReference>
<accession>A0A2S9XYC7</accession>
<evidence type="ECO:0000313" key="2">
    <source>
        <dbReference type="EMBL" id="PRP97856.1"/>
    </source>
</evidence>
<dbReference type="SUPFAM" id="SSF56024">
    <property type="entry name" value="Phospholipase D/nuclease"/>
    <property type="match status" value="1"/>
</dbReference>
<sequence length="257" mass="28388">MSGGLTAVSNASLERLRTGLEIGRLRAPLTRSELVAFGVREQLDALTAALGGHSREACLSIVDAVLAEREKLERPAPELVWTGPEGSNPTARDTAVVLRTLFEGAQDRIVLAGYSFYNAPAVLGPLYTSMKRRGVKATFFVQVDQLEHAVADPDAYGQAELQEFMDKNWKFGAPYPEAYCDRRALRPGPPWSSLHSKCVAVDGQRAFVSSANWTRRAQERNFETGVLLHDSTFAKHLERQWLGLIAANLVLRWSPQP</sequence>
<protein>
    <submittedName>
        <fullName evidence="2">Cardiolipin synthase A</fullName>
        <ecNumber evidence="2">2.7.8.-</ecNumber>
    </submittedName>
</protein>
<dbReference type="EC" id="2.7.8.-" evidence="2"/>
<reference evidence="2 3" key="1">
    <citation type="submission" date="2018-03" db="EMBL/GenBank/DDBJ databases">
        <title>Draft Genome Sequences of the Obligatory Marine Myxobacteria Enhygromyxa salina SWB005.</title>
        <authorList>
            <person name="Poehlein A."/>
            <person name="Moghaddam J.A."/>
            <person name="Harms H."/>
            <person name="Alanjari M."/>
            <person name="Koenig G.M."/>
            <person name="Daniel R."/>
            <person name="Schaeberle T.F."/>
        </authorList>
    </citation>
    <scope>NUCLEOTIDE SEQUENCE [LARGE SCALE GENOMIC DNA]</scope>
    <source>
        <strain evidence="2 3">SWB005</strain>
    </source>
</reference>
<name>A0A2S9XYC7_9BACT</name>
<feature type="domain" description="PLD phosphodiesterase" evidence="1">
    <location>
        <begin position="194"/>
        <end position="217"/>
    </location>
</feature>
<dbReference type="InterPro" id="IPR001736">
    <property type="entry name" value="PLipase_D/transphosphatidylase"/>
</dbReference>
<dbReference type="RefSeq" id="WP_106392458.1">
    <property type="nucleotide sequence ID" value="NZ_PVNK01000148.1"/>
</dbReference>
<keyword evidence="3" id="KW-1185">Reference proteome</keyword>
<evidence type="ECO:0000259" key="1">
    <source>
        <dbReference type="PROSITE" id="PS50035"/>
    </source>
</evidence>
<dbReference type="PROSITE" id="PS50035">
    <property type="entry name" value="PLD"/>
    <property type="match status" value="1"/>
</dbReference>
<dbReference type="GO" id="GO:0016740">
    <property type="term" value="F:transferase activity"/>
    <property type="evidence" value="ECO:0007669"/>
    <property type="project" value="UniProtKB-KW"/>
</dbReference>
<dbReference type="NCBIfam" id="NF038319">
    <property type="entry name" value="DISARM_DrmC_I"/>
    <property type="match status" value="1"/>
</dbReference>
<dbReference type="Pfam" id="PF13091">
    <property type="entry name" value="PLDc_2"/>
    <property type="match status" value="1"/>
</dbReference>
<dbReference type="CDD" id="cd09132">
    <property type="entry name" value="PLDc_unchar4"/>
    <property type="match status" value="1"/>
</dbReference>
<gene>
    <name evidence="2" type="primary">clsA_2</name>
    <name evidence="2" type="ORF">ENSA5_30890</name>
</gene>